<dbReference type="Gene3D" id="3.30.505.10">
    <property type="entry name" value="SH2 domain"/>
    <property type="match status" value="1"/>
</dbReference>
<accession>A0A8S4MNF3</accession>
<feature type="region of interest" description="Disordered" evidence="3">
    <location>
        <begin position="57"/>
        <end position="84"/>
    </location>
</feature>
<feature type="compositionally biased region" description="Low complexity" evidence="3">
    <location>
        <begin position="57"/>
        <end position="77"/>
    </location>
</feature>
<organism evidence="5 6">
    <name type="scientific">Branchiostoma lanceolatum</name>
    <name type="common">Common lancelet</name>
    <name type="synonym">Amphioxus lanceolatum</name>
    <dbReference type="NCBI Taxonomy" id="7740"/>
    <lineage>
        <taxon>Eukaryota</taxon>
        <taxon>Metazoa</taxon>
        <taxon>Chordata</taxon>
        <taxon>Cephalochordata</taxon>
        <taxon>Leptocardii</taxon>
        <taxon>Amphioxiformes</taxon>
        <taxon>Branchiostomatidae</taxon>
        <taxon>Branchiostoma</taxon>
    </lineage>
</organism>
<dbReference type="Proteomes" id="UP000838412">
    <property type="component" value="Unassembled WGS sequence"/>
</dbReference>
<evidence type="ECO:0000256" key="1">
    <source>
        <dbReference type="ARBA" id="ARBA00022999"/>
    </source>
</evidence>
<keyword evidence="6" id="KW-1185">Reference proteome</keyword>
<protein>
    <submittedName>
        <fullName evidence="5">SH2D4A protein</fullName>
    </submittedName>
</protein>
<name>A0A8S4MNF3_BRALA</name>
<evidence type="ECO:0000259" key="4">
    <source>
        <dbReference type="PROSITE" id="PS50001"/>
    </source>
</evidence>
<dbReference type="InterPro" id="IPR036860">
    <property type="entry name" value="SH2_dom_sf"/>
</dbReference>
<dbReference type="PANTHER" id="PTHR14388:SF17">
    <property type="entry name" value="SH2 DOMAIN-CONTAINING PROTEIN"/>
    <property type="match status" value="1"/>
</dbReference>
<dbReference type="PROSITE" id="PS50001">
    <property type="entry name" value="SH2"/>
    <property type="match status" value="1"/>
</dbReference>
<dbReference type="OrthoDB" id="10003345at2759"/>
<comment type="caution">
    <text evidence="5">The sequence shown here is derived from an EMBL/GenBank/DDBJ whole genome shotgun (WGS) entry which is preliminary data.</text>
</comment>
<feature type="compositionally biased region" description="Basic and acidic residues" evidence="3">
    <location>
        <begin position="11"/>
        <end position="24"/>
    </location>
</feature>
<dbReference type="SUPFAM" id="SSF55550">
    <property type="entry name" value="SH2 domain"/>
    <property type="match status" value="1"/>
</dbReference>
<proteinExistence type="predicted"/>
<evidence type="ECO:0000256" key="3">
    <source>
        <dbReference type="SAM" id="MobiDB-lite"/>
    </source>
</evidence>
<evidence type="ECO:0000256" key="2">
    <source>
        <dbReference type="PROSITE-ProRule" id="PRU00191"/>
    </source>
</evidence>
<dbReference type="FunFam" id="3.30.505.10:FF:000034">
    <property type="entry name" value="SH2 domain-containing protein 4A"/>
    <property type="match status" value="1"/>
</dbReference>
<dbReference type="PRINTS" id="PR00678">
    <property type="entry name" value="PI3KINASEP85"/>
</dbReference>
<dbReference type="EMBL" id="CAKMNS010000247">
    <property type="protein sequence ID" value="CAH1277298.1"/>
    <property type="molecule type" value="Genomic_DNA"/>
</dbReference>
<gene>
    <name evidence="5" type="primary">SH2D4A</name>
    <name evidence="5" type="ORF">BLAG_LOCUS26115</name>
</gene>
<feature type="region of interest" description="Disordered" evidence="3">
    <location>
        <begin position="198"/>
        <end position="227"/>
    </location>
</feature>
<dbReference type="InterPro" id="IPR000980">
    <property type="entry name" value="SH2"/>
</dbReference>
<dbReference type="PANTHER" id="PTHR14388">
    <property type="entry name" value="T CELL-SPECIFIC ADAPTER PROTEIN TSAD"/>
    <property type="match status" value="1"/>
</dbReference>
<dbReference type="PRINTS" id="PR00401">
    <property type="entry name" value="SH2DOMAIN"/>
</dbReference>
<feature type="domain" description="SH2" evidence="4">
    <location>
        <begin position="113"/>
        <end position="205"/>
    </location>
</feature>
<evidence type="ECO:0000313" key="5">
    <source>
        <dbReference type="EMBL" id="CAH1277298.1"/>
    </source>
</evidence>
<dbReference type="GO" id="GO:0005737">
    <property type="term" value="C:cytoplasm"/>
    <property type="evidence" value="ECO:0007669"/>
    <property type="project" value="TreeGrafter"/>
</dbReference>
<sequence>MNEHVCVSVQKQKEADKRRSMLARNAREEFRRSVHTAMADNKKQTVYDVATQLRKQSLGGAAPGSSSSKTSSPTQATLPARPTSRQEVIRWFQDFEQPRQAGMDARTHQVAAWFHGIISRLEAESLLEGRPVGSFLVRVSERVWGYTISYRADGRCKHFLIDTSDNTYQFFGTNQLSHTSLWDLVSFHMKEPISSTGGEVLKTPCGQSRQPPDYRDLLGESQNSSWL</sequence>
<keyword evidence="1 2" id="KW-0727">SH2 domain</keyword>
<dbReference type="SMART" id="SM00252">
    <property type="entry name" value="SH2"/>
    <property type="match status" value="1"/>
</dbReference>
<reference evidence="5" key="1">
    <citation type="submission" date="2022-01" db="EMBL/GenBank/DDBJ databases">
        <authorList>
            <person name="Braso-Vives M."/>
        </authorList>
    </citation>
    <scope>NUCLEOTIDE SEQUENCE</scope>
</reference>
<evidence type="ECO:0000313" key="6">
    <source>
        <dbReference type="Proteomes" id="UP000838412"/>
    </source>
</evidence>
<feature type="region of interest" description="Disordered" evidence="3">
    <location>
        <begin position="1"/>
        <end position="24"/>
    </location>
</feature>
<dbReference type="Pfam" id="PF00017">
    <property type="entry name" value="SH2"/>
    <property type="match status" value="1"/>
</dbReference>
<dbReference type="AlphaFoldDB" id="A0A8S4MNF3"/>